<sequence length="69" mass="8021">MSHKLTDNEHDSLKLSVLEQAGVDNWIGYSAVGAVYDYEDYLYGLDDDQTPLSFYEWLDKNNKSIDDWL</sequence>
<dbReference type="EMBL" id="FJ822135">
    <property type="protein sequence ID" value="ACO36944.1"/>
    <property type="molecule type" value="Genomic_DNA"/>
</dbReference>
<protein>
    <submittedName>
        <fullName evidence="1">Uncharacterized protein</fullName>
    </submittedName>
</protein>
<accession>C1KFD3</accession>
<dbReference type="Pfam" id="PF25708">
    <property type="entry name" value="Phage_T7_Gp5_9"/>
    <property type="match status" value="1"/>
</dbReference>
<dbReference type="InterPro" id="IPR058007">
    <property type="entry name" value="Gp5.9"/>
</dbReference>
<dbReference type="GeneID" id="7750878"/>
<reference evidence="1 2" key="1">
    <citation type="journal article" date="2009" name="Gene">
        <title>Genome of a virulent bacteriophage Lb338-1 that lyses the probiotic Lactobacillus paracasei cheese strain.</title>
        <authorList>
            <person name="Alemayehu D."/>
            <person name="Ross R.P."/>
            <person name="O'Sullivan O."/>
            <person name="Coffey A."/>
            <person name="Stanton C."/>
            <person name="Fitzgerald G.F."/>
            <person name="McAuliffe O."/>
        </authorList>
    </citation>
    <scope>NUCLEOTIDE SEQUENCE [LARGE SCALE GENOMIC DNA]</scope>
    <source>
        <strain evidence="1">Lb338-1</strain>
    </source>
</reference>
<dbReference type="Proteomes" id="UP000001878">
    <property type="component" value="Segment"/>
</dbReference>
<name>C1KFD3_9CAUD</name>
<dbReference type="KEGG" id="vg:7750878"/>
<organism evidence="1 2">
    <name type="scientific">Lactobacillus phage Lb338-1</name>
    <dbReference type="NCBI Taxonomy" id="2892342"/>
    <lineage>
        <taxon>Viruses</taxon>
        <taxon>Duplodnaviria</taxon>
        <taxon>Heunggongvirae</taxon>
        <taxon>Uroviricota</taxon>
        <taxon>Caudoviricetes</taxon>
        <taxon>Herelleviridae</taxon>
        <taxon>Mooreparkvirus</taxon>
        <taxon>Mooreparkvirus Lb3381</taxon>
    </lineage>
</organism>
<evidence type="ECO:0000313" key="2">
    <source>
        <dbReference type="Proteomes" id="UP000001878"/>
    </source>
</evidence>
<keyword evidence="2" id="KW-1185">Reference proteome</keyword>
<dbReference type="RefSeq" id="YP_002790702.1">
    <property type="nucleotide sequence ID" value="NC_012530.1"/>
</dbReference>
<evidence type="ECO:0000313" key="1">
    <source>
        <dbReference type="EMBL" id="ACO36944.1"/>
    </source>
</evidence>
<proteinExistence type="predicted"/>
<gene>
    <name evidence="1" type="ORF">lb338_phage_23</name>
</gene>